<sequence>MQRSRTLREVDVQRTGEFLPVYLNPLPNAMGSSFSPPLNFSEMGRGSAFLLPRGLGKTSGELGPHFDLCDVRIVQASGEQRVHSLAVNRFTKCQPSATLSSRFKEANISSERPVVQHAIQVAAPSGPSAPHSPHKYADYGRRRSSDPGPAVDGLQPNTLDVQYRTSEST</sequence>
<evidence type="ECO:0000313" key="3">
    <source>
        <dbReference type="Proteomes" id="UP000438429"/>
    </source>
</evidence>
<gene>
    <name evidence="2" type="ORF">F2P81_005234</name>
</gene>
<protein>
    <submittedName>
        <fullName evidence="2">Uncharacterized protein</fullName>
    </submittedName>
</protein>
<feature type="compositionally biased region" description="Low complexity" evidence="1">
    <location>
        <begin position="122"/>
        <end position="131"/>
    </location>
</feature>
<evidence type="ECO:0000256" key="1">
    <source>
        <dbReference type="SAM" id="MobiDB-lite"/>
    </source>
</evidence>
<name>A0A6A4THY3_SCOMX</name>
<feature type="region of interest" description="Disordered" evidence="1">
    <location>
        <begin position="122"/>
        <end position="169"/>
    </location>
</feature>
<dbReference type="AlphaFoldDB" id="A0A6A4THY3"/>
<feature type="compositionally biased region" description="Basic and acidic residues" evidence="1">
    <location>
        <begin position="135"/>
        <end position="145"/>
    </location>
</feature>
<evidence type="ECO:0000313" key="2">
    <source>
        <dbReference type="EMBL" id="KAF0041702.1"/>
    </source>
</evidence>
<comment type="caution">
    <text evidence="2">The sequence shown here is derived from an EMBL/GenBank/DDBJ whole genome shotgun (WGS) entry which is preliminary data.</text>
</comment>
<dbReference type="Proteomes" id="UP000438429">
    <property type="component" value="Unassembled WGS sequence"/>
</dbReference>
<accession>A0A6A4THY3</accession>
<reference evidence="2 3" key="1">
    <citation type="submission" date="2019-06" db="EMBL/GenBank/DDBJ databases">
        <title>Draft genomes of female and male turbot (Scophthalmus maximus).</title>
        <authorList>
            <person name="Xu H."/>
            <person name="Xu X.-W."/>
            <person name="Shao C."/>
            <person name="Chen S."/>
        </authorList>
    </citation>
    <scope>NUCLEOTIDE SEQUENCE [LARGE SCALE GENOMIC DNA]</scope>
    <source>
        <strain evidence="2">Ysfricsl-2016a</strain>
        <tissue evidence="2">Blood</tissue>
    </source>
</reference>
<dbReference type="EMBL" id="VEVO01000005">
    <property type="protein sequence ID" value="KAF0041702.1"/>
    <property type="molecule type" value="Genomic_DNA"/>
</dbReference>
<organism evidence="2 3">
    <name type="scientific">Scophthalmus maximus</name>
    <name type="common">Turbot</name>
    <name type="synonym">Psetta maxima</name>
    <dbReference type="NCBI Taxonomy" id="52904"/>
    <lineage>
        <taxon>Eukaryota</taxon>
        <taxon>Metazoa</taxon>
        <taxon>Chordata</taxon>
        <taxon>Craniata</taxon>
        <taxon>Vertebrata</taxon>
        <taxon>Euteleostomi</taxon>
        <taxon>Actinopterygii</taxon>
        <taxon>Neopterygii</taxon>
        <taxon>Teleostei</taxon>
        <taxon>Neoteleostei</taxon>
        <taxon>Acanthomorphata</taxon>
        <taxon>Carangaria</taxon>
        <taxon>Pleuronectiformes</taxon>
        <taxon>Pleuronectoidei</taxon>
        <taxon>Scophthalmidae</taxon>
        <taxon>Scophthalmus</taxon>
    </lineage>
</organism>
<feature type="compositionally biased region" description="Polar residues" evidence="1">
    <location>
        <begin position="155"/>
        <end position="169"/>
    </location>
</feature>
<proteinExistence type="predicted"/>